<keyword evidence="1" id="KW-0614">Plasmid</keyword>
<dbReference type="RefSeq" id="WP_119024428.1">
    <property type="nucleotide sequence ID" value="NZ_CP015632.1"/>
</dbReference>
<sequence length="69" mass="8107">MELNDEIDKHKEEIRNSDSDQYSSLNEELVLKITKLNELETSIASKEMSLCYKTLLKLKSVLDFSRNRE</sequence>
<gene>
    <name evidence="1" type="ORF">A7978_05940</name>
</gene>
<protein>
    <submittedName>
        <fullName evidence="1">Uncharacterized protein</fullName>
    </submittedName>
</protein>
<accession>A0A172XD83</accession>
<dbReference type="AlphaFoldDB" id="A0A172XD83"/>
<organism evidence="1 2">
    <name type="scientific">Borrelia turicatae</name>
    <dbReference type="NCBI Taxonomy" id="142"/>
    <lineage>
        <taxon>Bacteria</taxon>
        <taxon>Pseudomonadati</taxon>
        <taxon>Spirochaetota</taxon>
        <taxon>Spirochaetia</taxon>
        <taxon>Spirochaetales</taxon>
        <taxon>Borreliaceae</taxon>
        <taxon>Borrelia</taxon>
    </lineage>
</organism>
<proteinExistence type="predicted"/>
<evidence type="ECO:0000313" key="1">
    <source>
        <dbReference type="EMBL" id="ANF34518.1"/>
    </source>
</evidence>
<reference evidence="1 2" key="1">
    <citation type="submission" date="2016-05" db="EMBL/GenBank/DDBJ databases">
        <title>Chromosome and linear plasmid sequence of a 2015 human isolate of tick-borne relapsing fever spirochete, Borrelia turicatae.</title>
        <authorList>
            <person name="Kingry L.C."/>
            <person name="Dhwani B."/>
            <person name="Replogle A."/>
            <person name="Sexton C."/>
            <person name="Rowe L."/>
            <person name="Stermole B.M."/>
            <person name="Christensen A.M."/>
            <person name="Schriefer M.E."/>
        </authorList>
    </citation>
    <scope>NUCLEOTIDE SEQUENCE [LARGE SCALE GENOMIC DNA]</scope>
    <source>
        <strain evidence="1 2">BTE5EL</strain>
        <plasmid evidence="1 2">lp30</plasmid>
    </source>
</reference>
<evidence type="ECO:0000313" key="2">
    <source>
        <dbReference type="Proteomes" id="UP000264231"/>
    </source>
</evidence>
<dbReference type="Proteomes" id="UP000264231">
    <property type="component" value="Plasmid lp30"/>
</dbReference>
<name>A0A172XD83_BORTU</name>
<dbReference type="EMBL" id="CP015632">
    <property type="protein sequence ID" value="ANF34518.1"/>
    <property type="molecule type" value="Genomic_DNA"/>
</dbReference>
<geneLocation type="plasmid" evidence="1 2">
    <name>lp30</name>
</geneLocation>